<dbReference type="EMBL" id="CP101914">
    <property type="protein sequence ID" value="UUI01310.1"/>
    <property type="molecule type" value="Genomic_DNA"/>
</dbReference>
<dbReference type="InterPro" id="IPR027417">
    <property type="entry name" value="P-loop_NTPase"/>
</dbReference>
<keyword evidence="5" id="KW-1185">Reference proteome</keyword>
<sequence length="318" mass="35807">MMNEILRLFPPSFQGRIEGLVGYRWPQLQEIRVRIHQKIEFIFDSSICWLDEPLPDKKEVIYILNQLSEYSLYRMEEELRNGFITIEGGHRVGIAGGIITADKKVKAIQPVSFFNIRIAKQKKGCADILMPYIYDGAYHHTMILGAPQSGKTTMVRDICRQIASETNTSRSKKVTIVDERSEIAASIRGVPQHDIGVRTDVLDACPKAEGMMMAIRTLSPDILIVDEIGTEKDVEAIIEASQAGVKVICTLHAGSIADLYRRLSIQKILQESIFERFLLLGQGRKIGKLIDAFDSEGKKISLKQRGGEVEVDWRAAFN</sequence>
<dbReference type="InterPro" id="IPR045735">
    <property type="entry name" value="Spore_III_AA_AAA+_ATPase"/>
</dbReference>
<dbReference type="RefSeq" id="WP_256706727.1">
    <property type="nucleotide sequence ID" value="NZ_CP101914.1"/>
</dbReference>
<dbReference type="NCBIfam" id="TIGR02858">
    <property type="entry name" value="spore_III_AA"/>
    <property type="match status" value="1"/>
</dbReference>
<dbReference type="PANTHER" id="PTHR20953">
    <property type="entry name" value="KINASE-RELATED"/>
    <property type="match status" value="1"/>
</dbReference>
<proteinExistence type="predicted"/>
<keyword evidence="1" id="KW-0547">Nucleotide-binding</keyword>
<gene>
    <name evidence="4" type="primary">spoIIIAA</name>
    <name evidence="4" type="ORF">NP439_14715</name>
</gene>
<dbReference type="Gene3D" id="3.40.50.300">
    <property type="entry name" value="P-loop containing nucleotide triphosphate hydrolases"/>
    <property type="match status" value="1"/>
</dbReference>
<dbReference type="SUPFAM" id="SSF52540">
    <property type="entry name" value="P-loop containing nucleoside triphosphate hydrolases"/>
    <property type="match status" value="1"/>
</dbReference>
<accession>A0ABY5JLY5</accession>
<protein>
    <submittedName>
        <fullName evidence="4">Stage III sporulation protein AA</fullName>
    </submittedName>
</protein>
<evidence type="ECO:0000259" key="3">
    <source>
        <dbReference type="SMART" id="SM00382"/>
    </source>
</evidence>
<dbReference type="InterPro" id="IPR003593">
    <property type="entry name" value="AAA+_ATPase"/>
</dbReference>
<keyword evidence="2" id="KW-0067">ATP-binding</keyword>
<evidence type="ECO:0000313" key="5">
    <source>
        <dbReference type="Proteomes" id="UP001059773"/>
    </source>
</evidence>
<name>A0ABY5JLY5_9BACI</name>
<dbReference type="InterPro" id="IPR014217">
    <property type="entry name" value="Spore_III_AA"/>
</dbReference>
<evidence type="ECO:0000313" key="4">
    <source>
        <dbReference type="EMBL" id="UUI01310.1"/>
    </source>
</evidence>
<dbReference type="SMART" id="SM00382">
    <property type="entry name" value="AAA"/>
    <property type="match status" value="1"/>
</dbReference>
<dbReference type="Pfam" id="PF19568">
    <property type="entry name" value="Spore_III_AA"/>
    <property type="match status" value="1"/>
</dbReference>
<evidence type="ECO:0000256" key="2">
    <source>
        <dbReference type="ARBA" id="ARBA00022840"/>
    </source>
</evidence>
<feature type="domain" description="AAA+ ATPase" evidence="3">
    <location>
        <begin position="137"/>
        <end position="284"/>
    </location>
</feature>
<reference evidence="4" key="1">
    <citation type="submission" date="2022-07" db="EMBL/GenBank/DDBJ databases">
        <title>FELIX.</title>
        <authorList>
            <person name="Wan K.H."/>
            <person name="Park S."/>
            <person name="Lawrence Q."/>
            <person name="Eichenberger J.P."/>
            <person name="Booth B.W."/>
            <person name="Piaggio A.J."/>
            <person name="Chandler J.C."/>
            <person name="Franklin A.B."/>
            <person name="Celniker S.E."/>
        </authorList>
    </citation>
    <scope>NUCLEOTIDE SEQUENCE</scope>
    <source>
        <strain evidence="4">QA-1986 374</strain>
    </source>
</reference>
<dbReference type="Proteomes" id="UP001059773">
    <property type="component" value="Chromosome"/>
</dbReference>
<dbReference type="PANTHER" id="PTHR20953:SF3">
    <property type="entry name" value="P-LOOP CONTAINING NUCLEOSIDE TRIPHOSPHATE HYDROLASES SUPERFAMILY PROTEIN"/>
    <property type="match status" value="1"/>
</dbReference>
<organism evidence="4 5">
    <name type="scientific">Oceanobacillus jeddahense</name>
    <dbReference type="NCBI Taxonomy" id="1462527"/>
    <lineage>
        <taxon>Bacteria</taxon>
        <taxon>Bacillati</taxon>
        <taxon>Bacillota</taxon>
        <taxon>Bacilli</taxon>
        <taxon>Bacillales</taxon>
        <taxon>Bacillaceae</taxon>
        <taxon>Oceanobacillus</taxon>
    </lineage>
</organism>
<evidence type="ECO:0000256" key="1">
    <source>
        <dbReference type="ARBA" id="ARBA00022741"/>
    </source>
</evidence>